<evidence type="ECO:0000259" key="10">
    <source>
        <dbReference type="PROSITE" id="PS51194"/>
    </source>
</evidence>
<sequence>MSASSDTSLPGGASVPSDAGVDSSAVSLDTRVSALLTNKRRVSALKSLGIVTVGDAVTYYPFRVVDPVPLRTLSGIVPGQASACVVTVVESRVRPMSSRRGWRLEVSVVDARPGVAPVTGPMATLVFFSGKRPYIAWMEQRLHDGSTVVIRGMAGTFNADLQFVHPDVDVVADSASLDGVVERVTRPRPVYHANSRISAEHLHETILQLLSRVDGTGVPDRIPEPILESRGFPHRREALAMVHDPASVEDFHRAIGALRYEEALVSQIAVLRQREQARAGRTFVCGNRSMVEGYLKALPFSLTDGQRRVIDVIARDMASGHPMRRLLQGEVGSGKTVVALAAMLQAVGSGHQAVLVAPTQVLAGQHVRSLRRMIDDAGLDVPIHLVTGGMRLARRRRVLAAVASGEPALIVATHAVFSRTFQAPDVAVVVIDEQHRFGVEQRGSLGRDCEGRRPHLLVMTATPIPRTAAMTWFGDLDVSELTELPQGRRPVTTVVVREEDGATMARMFAHVRARIDAGERAYVVCPRIDDDQGVRASSGNSAEVEDDDGFEEPYADVESSADGEANHDDGGRDGGRPPLHAVRQMADRLASLPQFAGIDIVTLTGRDDDATKDAVMARFASGEAPLLVSTTVIEVGVDVPQASCIVVFDADRFGLSQLHQLRGRVGRGGTPAWAFLISRADPGSVAERRLDVVRATMDGARIASADLEMRGAGDVVGDAQSGLRSGFKLLRVVADAQTIRDARKDAERLLDDDPGLESHVQLAGAVVDFSRASETALLGA</sequence>
<keyword evidence="7" id="KW-0234">DNA repair</keyword>
<dbReference type="InterPro" id="IPR012340">
    <property type="entry name" value="NA-bd_OB-fold"/>
</dbReference>
<dbReference type="InterPro" id="IPR045562">
    <property type="entry name" value="RecG_dom3_C"/>
</dbReference>
<accession>A0A087BRF7</accession>
<evidence type="ECO:0000256" key="3">
    <source>
        <dbReference type="ARBA" id="ARBA00022801"/>
    </source>
</evidence>
<evidence type="ECO:0000313" key="11">
    <source>
        <dbReference type="EMBL" id="KFI73607.1"/>
    </source>
</evidence>
<keyword evidence="4 11" id="KW-0347">Helicase</keyword>
<feature type="domain" description="Helicase C-terminal" evidence="10">
    <location>
        <begin position="549"/>
        <end position="708"/>
    </location>
</feature>
<dbReference type="AlphaFoldDB" id="A0A087BRF7"/>
<dbReference type="GO" id="GO:0005524">
    <property type="term" value="F:ATP binding"/>
    <property type="evidence" value="ECO:0007669"/>
    <property type="project" value="UniProtKB-KW"/>
</dbReference>
<evidence type="ECO:0000256" key="7">
    <source>
        <dbReference type="ARBA" id="ARBA00023204"/>
    </source>
</evidence>
<keyword evidence="12" id="KW-1185">Reference proteome</keyword>
<evidence type="ECO:0000256" key="5">
    <source>
        <dbReference type="ARBA" id="ARBA00022840"/>
    </source>
</evidence>
<dbReference type="PANTHER" id="PTHR47964">
    <property type="entry name" value="ATP-DEPENDENT DNA HELICASE HOMOLOG RECG, CHLOROPLASTIC"/>
    <property type="match status" value="1"/>
</dbReference>
<feature type="region of interest" description="Disordered" evidence="8">
    <location>
        <begin position="532"/>
        <end position="579"/>
    </location>
</feature>
<feature type="compositionally biased region" description="Basic and acidic residues" evidence="8">
    <location>
        <begin position="564"/>
        <end position="575"/>
    </location>
</feature>
<dbReference type="InterPro" id="IPR047112">
    <property type="entry name" value="RecG/Mfd"/>
</dbReference>
<keyword evidence="1" id="KW-0547">Nucleotide-binding</keyword>
<dbReference type="GO" id="GO:0003677">
    <property type="term" value="F:DNA binding"/>
    <property type="evidence" value="ECO:0007669"/>
    <property type="project" value="UniProtKB-KW"/>
</dbReference>
<reference evidence="11 12" key="1">
    <citation type="submission" date="2014-03" db="EMBL/GenBank/DDBJ databases">
        <title>Genomics of Bifidobacteria.</title>
        <authorList>
            <person name="Ventura M."/>
            <person name="Milani C."/>
            <person name="Lugli G.A."/>
        </authorList>
    </citation>
    <scope>NUCLEOTIDE SEQUENCE [LARGE SCALE GENOMIC DNA]</scope>
    <source>
        <strain evidence="11 12">LMG 11592</strain>
    </source>
</reference>
<evidence type="ECO:0000313" key="12">
    <source>
        <dbReference type="Proteomes" id="UP000029014"/>
    </source>
</evidence>
<feature type="compositionally biased region" description="Acidic residues" evidence="8">
    <location>
        <begin position="543"/>
        <end position="561"/>
    </location>
</feature>
<dbReference type="Gene3D" id="3.40.50.300">
    <property type="entry name" value="P-loop containing nucleotide triphosphate hydrolases"/>
    <property type="match status" value="2"/>
</dbReference>
<dbReference type="eggNOG" id="COG1200">
    <property type="taxonomic scope" value="Bacteria"/>
</dbReference>
<proteinExistence type="predicted"/>
<dbReference type="EC" id="3.6.4.12" evidence="11"/>
<dbReference type="Pfam" id="PF00271">
    <property type="entry name" value="Helicase_C"/>
    <property type="match status" value="1"/>
</dbReference>
<feature type="domain" description="Helicase ATP-binding" evidence="9">
    <location>
        <begin position="316"/>
        <end position="481"/>
    </location>
</feature>
<dbReference type="InterPro" id="IPR001650">
    <property type="entry name" value="Helicase_C-like"/>
</dbReference>
<name>A0A087BRF7_9BIFI</name>
<organism evidence="11 12">
    <name type="scientific">Bifidobacterium minimum</name>
    <dbReference type="NCBI Taxonomy" id="1693"/>
    <lineage>
        <taxon>Bacteria</taxon>
        <taxon>Bacillati</taxon>
        <taxon>Actinomycetota</taxon>
        <taxon>Actinomycetes</taxon>
        <taxon>Bifidobacteriales</taxon>
        <taxon>Bifidobacteriaceae</taxon>
        <taxon>Bifidobacterium</taxon>
    </lineage>
</organism>
<dbReference type="Pfam" id="PF00270">
    <property type="entry name" value="DEAD"/>
    <property type="match status" value="1"/>
</dbReference>
<comment type="caution">
    <text evidence="11">The sequence shown here is derived from an EMBL/GenBank/DDBJ whole genome shotgun (WGS) entry which is preliminary data.</text>
</comment>
<evidence type="ECO:0000256" key="4">
    <source>
        <dbReference type="ARBA" id="ARBA00022806"/>
    </source>
</evidence>
<dbReference type="EMBL" id="JGZD01000006">
    <property type="protein sequence ID" value="KFI73607.1"/>
    <property type="molecule type" value="Genomic_DNA"/>
</dbReference>
<dbReference type="PROSITE" id="PS51192">
    <property type="entry name" value="HELICASE_ATP_BIND_1"/>
    <property type="match status" value="1"/>
</dbReference>
<dbReference type="STRING" id="1693.BMIN_1042"/>
<dbReference type="GO" id="GO:0006281">
    <property type="term" value="P:DNA repair"/>
    <property type="evidence" value="ECO:0007669"/>
    <property type="project" value="UniProtKB-KW"/>
</dbReference>
<evidence type="ECO:0000256" key="8">
    <source>
        <dbReference type="SAM" id="MobiDB-lite"/>
    </source>
</evidence>
<feature type="region of interest" description="Disordered" evidence="8">
    <location>
        <begin position="1"/>
        <end position="22"/>
    </location>
</feature>
<dbReference type="Proteomes" id="UP000029014">
    <property type="component" value="Unassembled WGS sequence"/>
</dbReference>
<keyword evidence="2" id="KW-0227">DNA damage</keyword>
<dbReference type="CDD" id="cd04488">
    <property type="entry name" value="RecG_wedge_OBF"/>
    <property type="match status" value="1"/>
</dbReference>
<evidence type="ECO:0000256" key="6">
    <source>
        <dbReference type="ARBA" id="ARBA00023125"/>
    </source>
</evidence>
<evidence type="ECO:0000256" key="1">
    <source>
        <dbReference type="ARBA" id="ARBA00022741"/>
    </source>
</evidence>
<dbReference type="GO" id="GO:0016787">
    <property type="term" value="F:hydrolase activity"/>
    <property type="evidence" value="ECO:0007669"/>
    <property type="project" value="UniProtKB-KW"/>
</dbReference>
<dbReference type="SMART" id="SM00490">
    <property type="entry name" value="HELICc"/>
    <property type="match status" value="1"/>
</dbReference>
<protein>
    <submittedName>
        <fullName evidence="11">ATP-dependent DNA helicase</fullName>
        <ecNumber evidence="11">3.6.4.12</ecNumber>
    </submittedName>
</protein>
<dbReference type="SMART" id="SM00487">
    <property type="entry name" value="DEXDc"/>
    <property type="match status" value="1"/>
</dbReference>
<dbReference type="Pfam" id="PF19833">
    <property type="entry name" value="RecG_dom3_C"/>
    <property type="match status" value="1"/>
</dbReference>
<dbReference type="PANTHER" id="PTHR47964:SF1">
    <property type="entry name" value="ATP-DEPENDENT DNA HELICASE HOMOLOG RECG, CHLOROPLASTIC"/>
    <property type="match status" value="1"/>
</dbReference>
<dbReference type="InterPro" id="IPR014001">
    <property type="entry name" value="Helicase_ATP-bd"/>
</dbReference>
<keyword evidence="3 11" id="KW-0378">Hydrolase</keyword>
<dbReference type="GO" id="GO:0003678">
    <property type="term" value="F:DNA helicase activity"/>
    <property type="evidence" value="ECO:0007669"/>
    <property type="project" value="UniProtKB-EC"/>
</dbReference>
<evidence type="ECO:0000259" key="9">
    <source>
        <dbReference type="PROSITE" id="PS51192"/>
    </source>
</evidence>
<keyword evidence="5" id="KW-0067">ATP-binding</keyword>
<dbReference type="PROSITE" id="PS51194">
    <property type="entry name" value="HELICASE_CTER"/>
    <property type="match status" value="1"/>
</dbReference>
<dbReference type="SUPFAM" id="SSF52540">
    <property type="entry name" value="P-loop containing nucleoside triphosphate hydrolases"/>
    <property type="match status" value="2"/>
</dbReference>
<gene>
    <name evidence="11" type="ORF">BMIN_1042</name>
</gene>
<dbReference type="InterPro" id="IPR011545">
    <property type="entry name" value="DEAD/DEAH_box_helicase_dom"/>
</dbReference>
<evidence type="ECO:0000256" key="2">
    <source>
        <dbReference type="ARBA" id="ARBA00022763"/>
    </source>
</evidence>
<dbReference type="InterPro" id="IPR027417">
    <property type="entry name" value="P-loop_NTPase"/>
</dbReference>
<keyword evidence="6" id="KW-0238">DNA-binding</keyword>
<dbReference type="SUPFAM" id="SSF50249">
    <property type="entry name" value="Nucleic acid-binding proteins"/>
    <property type="match status" value="1"/>
</dbReference>